<dbReference type="PROSITE" id="PS51257">
    <property type="entry name" value="PROKAR_LIPOPROTEIN"/>
    <property type="match status" value="1"/>
</dbReference>
<protein>
    <recommendedName>
        <fullName evidence="2">Lipoprotein</fullName>
    </recommendedName>
</protein>
<accession>A0A3B0TFA7</accession>
<evidence type="ECO:0000313" key="1">
    <source>
        <dbReference type="EMBL" id="VAW17245.1"/>
    </source>
</evidence>
<dbReference type="AlphaFoldDB" id="A0A3B0TFA7"/>
<organism evidence="1">
    <name type="scientific">hydrothermal vent metagenome</name>
    <dbReference type="NCBI Taxonomy" id="652676"/>
    <lineage>
        <taxon>unclassified sequences</taxon>
        <taxon>metagenomes</taxon>
        <taxon>ecological metagenomes</taxon>
    </lineage>
</organism>
<name>A0A3B0TFA7_9ZZZZ</name>
<sequence length="58" mass="6327">MNKKHIFFLMVLCVIVFSLSGCSLLQAPLTLVGGTFKLLGKLLNLAGSLPKPPPWIFI</sequence>
<evidence type="ECO:0008006" key="2">
    <source>
        <dbReference type="Google" id="ProtNLM"/>
    </source>
</evidence>
<gene>
    <name evidence="1" type="ORF">MNBD_BACTEROID05-379</name>
</gene>
<proteinExistence type="predicted"/>
<dbReference type="EMBL" id="UOEN01000365">
    <property type="protein sequence ID" value="VAW17245.1"/>
    <property type="molecule type" value="Genomic_DNA"/>
</dbReference>
<reference evidence="1" key="1">
    <citation type="submission" date="2018-06" db="EMBL/GenBank/DDBJ databases">
        <authorList>
            <person name="Zhirakovskaya E."/>
        </authorList>
    </citation>
    <scope>NUCLEOTIDE SEQUENCE</scope>
</reference>